<evidence type="ECO:0000313" key="1">
    <source>
        <dbReference type="EMBL" id="SPF54611.1"/>
    </source>
</evidence>
<accession>A0A2U3LRP3</accession>
<dbReference type="Proteomes" id="UP000238916">
    <property type="component" value="Unassembled WGS sequence"/>
</dbReference>
<dbReference type="AlphaFoldDB" id="A0A2U3LRP3"/>
<name>A0A2U3LRP3_9FIRM</name>
<evidence type="ECO:0000313" key="2">
    <source>
        <dbReference type="Proteomes" id="UP000238916"/>
    </source>
</evidence>
<organism evidence="1 2">
    <name type="scientific">Candidatus Desulfosporosinus infrequens</name>
    <dbReference type="NCBI Taxonomy" id="2043169"/>
    <lineage>
        <taxon>Bacteria</taxon>
        <taxon>Bacillati</taxon>
        <taxon>Bacillota</taxon>
        <taxon>Clostridia</taxon>
        <taxon>Eubacteriales</taxon>
        <taxon>Desulfitobacteriaceae</taxon>
        <taxon>Desulfosporosinus</taxon>
    </lineage>
</organism>
<proteinExistence type="predicted"/>
<protein>
    <submittedName>
        <fullName evidence="1">Uncharacterized protein</fullName>
    </submittedName>
</protein>
<reference evidence="2" key="1">
    <citation type="submission" date="2018-02" db="EMBL/GenBank/DDBJ databases">
        <authorList>
            <person name="Hausmann B."/>
        </authorList>
    </citation>
    <scope>NUCLEOTIDE SEQUENCE [LARGE SCALE GENOMIC DNA]</scope>
    <source>
        <strain evidence="2">Peat soil MAG SbF1</strain>
    </source>
</reference>
<dbReference type="EMBL" id="OMOF01000754">
    <property type="protein sequence ID" value="SPF54611.1"/>
    <property type="molecule type" value="Genomic_DNA"/>
</dbReference>
<gene>
    <name evidence="1" type="ORF">SBF1_7780003</name>
</gene>
<sequence length="56" mass="6387">MEENEKVLRFCEISMAAQRDRCFCVEVRCAFWVSSTKMCAVKDIAIKLLRGVGQGE</sequence>